<feature type="domain" description="Peptidase S9A N-terminal" evidence="8">
    <location>
        <begin position="26"/>
        <end position="407"/>
    </location>
</feature>
<evidence type="ECO:0000313" key="9">
    <source>
        <dbReference type="EMBL" id="ETK02358.1"/>
    </source>
</evidence>
<dbReference type="Gene3D" id="2.130.10.120">
    <property type="entry name" value="Prolyl oligopeptidase, N-terminal domain"/>
    <property type="match status" value="1"/>
</dbReference>
<dbReference type="GO" id="GO:0070012">
    <property type="term" value="F:oligopeptidase activity"/>
    <property type="evidence" value="ECO:0007669"/>
    <property type="project" value="TreeGrafter"/>
</dbReference>
<dbReference type="AlphaFoldDB" id="W2C5M0"/>
<evidence type="ECO:0000256" key="6">
    <source>
        <dbReference type="ARBA" id="ARBA00081187"/>
    </source>
</evidence>
<accession>W2C5M0</accession>
<dbReference type="PANTHER" id="PTHR42881:SF13">
    <property type="entry name" value="PROLYL ENDOPEPTIDASE"/>
    <property type="match status" value="1"/>
</dbReference>
<proteinExistence type="inferred from homology"/>
<dbReference type="InterPro" id="IPR051167">
    <property type="entry name" value="Prolyl_oligopep/macrocyclase"/>
</dbReference>
<dbReference type="InterPro" id="IPR029058">
    <property type="entry name" value="AB_hydrolase_fold"/>
</dbReference>
<dbReference type="SUPFAM" id="SSF50993">
    <property type="entry name" value="Peptidase/esterase 'gauge' domain"/>
    <property type="match status" value="1"/>
</dbReference>
<organism evidence="9 10">
    <name type="scientific">Tannerella sp. oral taxon BU063 isolate Cell 2</name>
    <dbReference type="NCBI Taxonomy" id="1411148"/>
    <lineage>
        <taxon>Bacteria</taxon>
        <taxon>Pseudomonadati</taxon>
        <taxon>Bacteroidota</taxon>
        <taxon>Bacteroidia</taxon>
        <taxon>Bacteroidales</taxon>
        <taxon>Tannerellaceae</taxon>
        <taxon>Tannerella</taxon>
    </lineage>
</organism>
<comment type="function">
    <text evidence="5">Cleaves peptide bonds on the C-terminal side of prolyl residues within peptides that are up to approximately 30 amino acids long. Has an absolute requirement for an X-Pro bond in the trans configuration immediately preceding the Pro-Y scissible bond.</text>
</comment>
<gene>
    <name evidence="9" type="ORF">N425_04820</name>
</gene>
<dbReference type="Pfam" id="PF02897">
    <property type="entry name" value="Peptidase_S9_N"/>
    <property type="match status" value="1"/>
</dbReference>
<dbReference type="PATRIC" id="fig|1411148.3.peg.679"/>
<evidence type="ECO:0000256" key="5">
    <source>
        <dbReference type="ARBA" id="ARBA00060121"/>
    </source>
</evidence>
<protein>
    <recommendedName>
        <fullName evidence="6">Proline-specific endopeptidase</fullName>
    </recommendedName>
</protein>
<dbReference type="Pfam" id="PF00326">
    <property type="entry name" value="Peptidase_S9"/>
    <property type="match status" value="1"/>
</dbReference>
<keyword evidence="2" id="KW-0645">Protease</keyword>
<feature type="domain" description="Peptidase S9 prolyl oligopeptidase catalytic" evidence="7">
    <location>
        <begin position="482"/>
        <end position="688"/>
    </location>
</feature>
<evidence type="ECO:0000259" key="7">
    <source>
        <dbReference type="Pfam" id="PF00326"/>
    </source>
</evidence>
<comment type="similarity">
    <text evidence="1">Belongs to the peptidase S9A family.</text>
</comment>
<dbReference type="Gene3D" id="3.40.50.1820">
    <property type="entry name" value="alpha/beta hydrolase"/>
    <property type="match status" value="1"/>
</dbReference>
<name>W2C5M0_9BACT</name>
<evidence type="ECO:0000256" key="2">
    <source>
        <dbReference type="ARBA" id="ARBA00022670"/>
    </source>
</evidence>
<reference evidence="9 10" key="1">
    <citation type="submission" date="2013-11" db="EMBL/GenBank/DDBJ databases">
        <title>Single cell genomics of uncultured Tannerella BU063 (oral taxon 286).</title>
        <authorList>
            <person name="Beall C.J."/>
            <person name="Campbell A.G."/>
            <person name="Griffen A.L."/>
            <person name="Podar M."/>
            <person name="Leys E.J."/>
        </authorList>
    </citation>
    <scope>NUCLEOTIDE SEQUENCE [LARGE SCALE GENOMIC DNA]</scope>
    <source>
        <strain evidence="9">Cell 2</strain>
    </source>
</reference>
<dbReference type="GO" id="GO:0004252">
    <property type="term" value="F:serine-type endopeptidase activity"/>
    <property type="evidence" value="ECO:0007669"/>
    <property type="project" value="InterPro"/>
</dbReference>
<evidence type="ECO:0000256" key="4">
    <source>
        <dbReference type="ARBA" id="ARBA00022825"/>
    </source>
</evidence>
<dbReference type="PRINTS" id="PR00862">
    <property type="entry name" value="PROLIGOPTASE"/>
</dbReference>
<dbReference type="InterPro" id="IPR023302">
    <property type="entry name" value="Pept_S9A_N"/>
</dbReference>
<evidence type="ECO:0000256" key="3">
    <source>
        <dbReference type="ARBA" id="ARBA00022801"/>
    </source>
</evidence>
<dbReference type="InterPro" id="IPR002470">
    <property type="entry name" value="Peptidase_S9A"/>
</dbReference>
<dbReference type="EMBL" id="AYUF01000365">
    <property type="protein sequence ID" value="ETK02358.1"/>
    <property type="molecule type" value="Genomic_DNA"/>
</dbReference>
<dbReference type="PANTHER" id="PTHR42881">
    <property type="entry name" value="PROLYL ENDOPEPTIDASE"/>
    <property type="match status" value="1"/>
</dbReference>
<dbReference type="SUPFAM" id="SSF53474">
    <property type="entry name" value="alpha/beta-Hydrolases"/>
    <property type="match status" value="1"/>
</dbReference>
<dbReference type="Proteomes" id="UP000018837">
    <property type="component" value="Unassembled WGS sequence"/>
</dbReference>
<keyword evidence="3" id="KW-0378">Hydrolase</keyword>
<evidence type="ECO:0000256" key="1">
    <source>
        <dbReference type="ARBA" id="ARBA00005228"/>
    </source>
</evidence>
<evidence type="ECO:0000313" key="10">
    <source>
        <dbReference type="Proteomes" id="UP000018837"/>
    </source>
</evidence>
<keyword evidence="4" id="KW-0720">Serine protease</keyword>
<dbReference type="GO" id="GO:0006508">
    <property type="term" value="P:proteolysis"/>
    <property type="evidence" value="ECO:0007669"/>
    <property type="project" value="UniProtKB-KW"/>
</dbReference>
<dbReference type="FunFam" id="3.40.50.1820:FF:000005">
    <property type="entry name" value="Prolyl endopeptidase"/>
    <property type="match status" value="1"/>
</dbReference>
<evidence type="ECO:0000259" key="8">
    <source>
        <dbReference type="Pfam" id="PF02897"/>
    </source>
</evidence>
<dbReference type="GO" id="GO:0005829">
    <property type="term" value="C:cytosol"/>
    <property type="evidence" value="ECO:0007669"/>
    <property type="project" value="TreeGrafter"/>
</dbReference>
<dbReference type="InterPro" id="IPR001375">
    <property type="entry name" value="Peptidase_S9_cat"/>
</dbReference>
<sequence length="689" mass="78613">MKYQYWLPMMLFAGTAGRAQVEFRPPATPQHAVRDTIHNVVFTDPYRWLEDKDDPAVVAWSKAQHDYGIEYLQKTQQVHPGVREQLAAYIDRDYEGPLTNVGDRVFQTVKMKGDKQYRIYTILNGKRVLIWDPVAIDPTGKTSTSGVAYTYDGNRAAISAQKSGAEISTTYFIDTRTGKQIGKPLENTFDFKWTKDQKHAYVTFRSPEDVAAQRPLKTYLWEFGTPASKARQIGTTDDAKNSFFIYDNRYGDMTVYGESDFYSNKAYIRRTGTNEKGRLIYESTVSNAYPQIIGDRMYMFTNDHAPNFRLMTADVARPEYKDWRVLIPEGETVMQNCVVTKHNIIVQDKKDIQSRLTLYDLEGHRQREIELPELGNVGGISYDREKDSIYMTLNTFTTMPKTFVASPKDFKWKLYFARETPIDMSDIEAKIIFYPSKDGTKIPAFIYHKKGLKMDGNNPVLIDGYGGFNDGIAPSYIGFYRSLLERGVVVVEAGIRGGDEYGDSWHRSGMLDKKQNTFDDFNSCAEWLIREKYTNPTRIAAKGGSNGGLLMGAIATQRPDLYRAIVCQVPLLDMLRYHRFLIARYWIPEYGSSDDAEQFRWLFPYSPYHNIRSGVNLPTMLVTTGANDSRVDPLHAKKFVAALQNNPGQLNPVILHIDYDSGHGSGQSTEQSIANWSFIFEFILNQLGL</sequence>
<comment type="caution">
    <text evidence="9">The sequence shown here is derived from an EMBL/GenBank/DDBJ whole genome shotgun (WGS) entry which is preliminary data.</text>
</comment>